<dbReference type="Proteomes" id="UP000216361">
    <property type="component" value="Unassembled WGS sequence"/>
</dbReference>
<gene>
    <name evidence="1" type="ORF">CHR90_09300</name>
</gene>
<dbReference type="Gene3D" id="1.20.120.160">
    <property type="entry name" value="HPT domain"/>
    <property type="match status" value="1"/>
</dbReference>
<keyword evidence="2" id="KW-1185">Reference proteome</keyword>
<reference evidence="1 2" key="1">
    <citation type="submission" date="2017-07" db="EMBL/GenBank/DDBJ databases">
        <title>Elstera cyanobacteriorum sp. nov., a novel bacterium isolated from cyanobacterial aggregates in a eutrophic lake.</title>
        <authorList>
            <person name="Cai H."/>
        </authorList>
    </citation>
    <scope>NUCLEOTIDE SEQUENCE [LARGE SCALE GENOMIC DNA]</scope>
    <source>
        <strain evidence="1 2">TH019</strain>
    </source>
</reference>
<dbReference type="EMBL" id="NOXS01000032">
    <property type="protein sequence ID" value="OYQ18473.1"/>
    <property type="molecule type" value="Genomic_DNA"/>
</dbReference>
<dbReference type="AlphaFoldDB" id="A0A255XNB5"/>
<comment type="caution">
    <text evidence="1">The sequence shown here is derived from an EMBL/GenBank/DDBJ whole genome shotgun (WGS) entry which is preliminary data.</text>
</comment>
<name>A0A255XNB5_9PROT</name>
<organism evidence="1 2">
    <name type="scientific">Elstera cyanobacteriorum</name>
    <dbReference type="NCBI Taxonomy" id="2022747"/>
    <lineage>
        <taxon>Bacteria</taxon>
        <taxon>Pseudomonadati</taxon>
        <taxon>Pseudomonadota</taxon>
        <taxon>Alphaproteobacteria</taxon>
        <taxon>Rhodospirillales</taxon>
        <taxon>Rhodospirillaceae</taxon>
        <taxon>Elstera</taxon>
    </lineage>
</organism>
<sequence>MGTMDRPTQFLLGRRGLLDVNRLTELRDILPPRDLRSLIADVISVVQSCTRAIRTTRGRATDETLRQAYDLYGTAANFGLIPLASAAERVVAHAKTGKAAGLTEEARTLVSLGETTVEALLVWIDHAAPEKAA</sequence>
<proteinExistence type="predicted"/>
<evidence type="ECO:0000313" key="2">
    <source>
        <dbReference type="Proteomes" id="UP000216361"/>
    </source>
</evidence>
<evidence type="ECO:0000313" key="1">
    <source>
        <dbReference type="EMBL" id="OYQ18473.1"/>
    </source>
</evidence>
<accession>A0A255XNB5</accession>
<dbReference type="GO" id="GO:0000160">
    <property type="term" value="P:phosphorelay signal transduction system"/>
    <property type="evidence" value="ECO:0007669"/>
    <property type="project" value="InterPro"/>
</dbReference>
<evidence type="ECO:0008006" key="3">
    <source>
        <dbReference type="Google" id="ProtNLM"/>
    </source>
</evidence>
<dbReference type="SUPFAM" id="SSF47226">
    <property type="entry name" value="Histidine-containing phosphotransfer domain, HPT domain"/>
    <property type="match status" value="1"/>
</dbReference>
<dbReference type="InterPro" id="IPR036641">
    <property type="entry name" value="HPT_dom_sf"/>
</dbReference>
<protein>
    <recommendedName>
        <fullName evidence="3">HPt domain-containing protein</fullName>
    </recommendedName>
</protein>